<evidence type="ECO:0000256" key="9">
    <source>
        <dbReference type="ARBA" id="ARBA00022679"/>
    </source>
</evidence>
<dbReference type="InterPro" id="IPR011009">
    <property type="entry name" value="Kinase-like_dom_sf"/>
</dbReference>
<sequence>MTSYVTVECLIFLMFFCFASNPATCSINEVDLRALLLFKENIVDSRGVLDSWRYNGTANYCTWKGISCSSMHRRVVSIDLDSQGLVGSLSPHLGNLSFLRRINLQNNSFHGPIPQELGRLRRLEYLELSNNTFDGQIPRNLSQCRNLNFLNLIDNKLMGNVPFELSSLLKLEVLALAKNNISGTIPSFIGNFTFLRLLSLRDCGFHGQIPESLVRLRNLNFFSLAQNRFTGRIPSGLYNISTIHHFSVYSNQLQGNVPFDIGLTLPNLRFFSLASNNFSGFLPVSLSNASFLEYISLSENSFTGPMPKNIGRLPDLWGLNIWLANIQDDISFISSLTNCTKLRILDIYGNNFTGLLPQSIANLSTQLIRLSMGMNLIQGTIPSGIGNLIDLGYLNLESNLFSGPIPSSIGGLTKLQEIYLSANKFTDELPYSLGNLTLLNLLQVNRNNILGSIPPSLGNCSNLLVLDLSNNNFSGPIPEEIVSLSSISIHLDLSNNNLSGSIPFEIGSLSNLRKLDLSNNRLSGRVPRTISSCISLQQLNLDGNSFHGQIPQGLSSLTGLQELDLSRNKFSGLIPNFLGELSLEKLNISFNKLQGPVPIDGVFQNVSAVSLEENTELCGGISELKLPPCAPTNPKKKNSQIPLKIIVPVSVCGAIFIVIIAFSYIFIQRKTKSRDNLHATPFESQFPRLSYADLLTATDGFSEANMIGSGRFGSVYKGSIDNGNTTVAVKVLKLNVRGAHKSFTRECNVLRGLRHRNLLKILSISVSIDYQGNDFMALIYQFKANGSLDKWLHLDADGRHENMRYLTLMQRLNIAIDVASAVEYLHNGTDSAVVHGDLKPSNILLDDDMTAHVGDFGLAKVISNVSSGLATAESHSVAIKGTIGYIAPEYGMAGTVSIQGDVYSYGILLLELFTNIRPTSDVLISDHASLHNFVATKLELDRVMEIVDPLILQKEHHMINSSIRGCVASILGIGVACSRDLHQDRMVITDVVSQLGQIRMTVLAQGLRPHN</sequence>
<dbReference type="GO" id="GO:0006952">
    <property type="term" value="P:defense response"/>
    <property type="evidence" value="ECO:0007669"/>
    <property type="project" value="UniProtKB-ARBA"/>
</dbReference>
<feature type="signal peptide" evidence="24">
    <location>
        <begin position="1"/>
        <end position="25"/>
    </location>
</feature>
<keyword evidence="17 23" id="KW-0472">Membrane</keyword>
<evidence type="ECO:0000256" key="19">
    <source>
        <dbReference type="ARBA" id="ARBA00023180"/>
    </source>
</evidence>
<dbReference type="SUPFAM" id="SSF52058">
    <property type="entry name" value="L domain-like"/>
    <property type="match status" value="2"/>
</dbReference>
<feature type="transmembrane region" description="Helical" evidence="23">
    <location>
        <begin position="645"/>
        <end position="667"/>
    </location>
</feature>
<dbReference type="OrthoDB" id="676979at2759"/>
<keyword evidence="18" id="KW-0675">Receptor</keyword>
<evidence type="ECO:0000256" key="20">
    <source>
        <dbReference type="ARBA" id="ARBA00047899"/>
    </source>
</evidence>
<keyword evidence="16 23" id="KW-1133">Transmembrane helix</keyword>
<comment type="catalytic activity">
    <reaction evidence="21">
        <text>L-seryl-[protein] + ATP = O-phospho-L-seryl-[protein] + ADP + H(+)</text>
        <dbReference type="Rhea" id="RHEA:17989"/>
        <dbReference type="Rhea" id="RHEA-COMP:9863"/>
        <dbReference type="Rhea" id="RHEA-COMP:11604"/>
        <dbReference type="ChEBI" id="CHEBI:15378"/>
        <dbReference type="ChEBI" id="CHEBI:29999"/>
        <dbReference type="ChEBI" id="CHEBI:30616"/>
        <dbReference type="ChEBI" id="CHEBI:83421"/>
        <dbReference type="ChEBI" id="CHEBI:456216"/>
        <dbReference type="EC" id="2.7.11.1"/>
    </reaction>
</comment>
<dbReference type="RefSeq" id="XP_020547989.1">
    <property type="nucleotide sequence ID" value="XM_020692330.1"/>
</dbReference>
<evidence type="ECO:0000256" key="14">
    <source>
        <dbReference type="ARBA" id="ARBA00022777"/>
    </source>
</evidence>
<proteinExistence type="inferred from homology"/>
<dbReference type="PRINTS" id="PR00019">
    <property type="entry name" value="LEURICHRPT"/>
</dbReference>
<dbReference type="Proteomes" id="UP000504604">
    <property type="component" value="Linkage group LG3"/>
</dbReference>
<reference evidence="27" key="1">
    <citation type="submission" date="2025-08" db="UniProtKB">
        <authorList>
            <consortium name="RefSeq"/>
        </authorList>
    </citation>
    <scope>IDENTIFICATION</scope>
</reference>
<dbReference type="Pfam" id="PF07714">
    <property type="entry name" value="PK_Tyr_Ser-Thr"/>
    <property type="match status" value="1"/>
</dbReference>
<evidence type="ECO:0000256" key="11">
    <source>
        <dbReference type="ARBA" id="ARBA00022729"/>
    </source>
</evidence>
<evidence type="ECO:0000256" key="22">
    <source>
        <dbReference type="PROSITE-ProRule" id="PRU10141"/>
    </source>
</evidence>
<evidence type="ECO:0000259" key="25">
    <source>
        <dbReference type="PROSITE" id="PS50011"/>
    </source>
</evidence>
<evidence type="ECO:0000256" key="12">
    <source>
        <dbReference type="ARBA" id="ARBA00022737"/>
    </source>
</evidence>
<keyword evidence="7" id="KW-0597">Phosphoprotein</keyword>
<evidence type="ECO:0000313" key="26">
    <source>
        <dbReference type="Proteomes" id="UP000504604"/>
    </source>
</evidence>
<dbReference type="SMART" id="SM00220">
    <property type="entry name" value="S_TKc"/>
    <property type="match status" value="1"/>
</dbReference>
<evidence type="ECO:0000256" key="15">
    <source>
        <dbReference type="ARBA" id="ARBA00022840"/>
    </source>
</evidence>
<evidence type="ECO:0000256" key="13">
    <source>
        <dbReference type="ARBA" id="ARBA00022741"/>
    </source>
</evidence>
<dbReference type="InterPro" id="IPR008271">
    <property type="entry name" value="Ser/Thr_kinase_AS"/>
</dbReference>
<keyword evidence="6" id="KW-0723">Serine/threonine-protein kinase</keyword>
<comment type="subcellular location">
    <subcellularLocation>
        <location evidence="1">Cell membrane</location>
        <topology evidence="1">Single-pass membrane protein</topology>
    </subcellularLocation>
    <subcellularLocation>
        <location evidence="2">Membrane</location>
        <topology evidence="2">Single-pass type I membrane protein</topology>
    </subcellularLocation>
</comment>
<dbReference type="AlphaFoldDB" id="A0A8M8UVJ3"/>
<dbReference type="KEGG" id="sind:105158519"/>
<dbReference type="SUPFAM" id="SSF56112">
    <property type="entry name" value="Protein kinase-like (PK-like)"/>
    <property type="match status" value="1"/>
</dbReference>
<dbReference type="InterPro" id="IPR001611">
    <property type="entry name" value="Leu-rich_rpt"/>
</dbReference>
<feature type="domain" description="Protein kinase" evidence="25">
    <location>
        <begin position="701"/>
        <end position="1011"/>
    </location>
</feature>
<feature type="binding site" evidence="22">
    <location>
        <position position="730"/>
    </location>
    <ligand>
        <name>ATP</name>
        <dbReference type="ChEBI" id="CHEBI:30616"/>
    </ligand>
</feature>
<evidence type="ECO:0000256" key="17">
    <source>
        <dbReference type="ARBA" id="ARBA00023136"/>
    </source>
</evidence>
<dbReference type="Pfam" id="PF13855">
    <property type="entry name" value="LRR_8"/>
    <property type="match status" value="1"/>
</dbReference>
<dbReference type="GO" id="GO:0051707">
    <property type="term" value="P:response to other organism"/>
    <property type="evidence" value="ECO:0007669"/>
    <property type="project" value="UniProtKB-ARBA"/>
</dbReference>
<dbReference type="PROSITE" id="PS00107">
    <property type="entry name" value="PROTEIN_KINASE_ATP"/>
    <property type="match status" value="1"/>
</dbReference>
<dbReference type="PROSITE" id="PS00108">
    <property type="entry name" value="PROTEIN_KINASE_ST"/>
    <property type="match status" value="1"/>
</dbReference>
<keyword evidence="9" id="KW-0808">Transferase</keyword>
<evidence type="ECO:0000256" key="1">
    <source>
        <dbReference type="ARBA" id="ARBA00004162"/>
    </source>
</evidence>
<evidence type="ECO:0000256" key="8">
    <source>
        <dbReference type="ARBA" id="ARBA00022614"/>
    </source>
</evidence>
<evidence type="ECO:0000256" key="5">
    <source>
        <dbReference type="ARBA" id="ARBA00022475"/>
    </source>
</evidence>
<keyword evidence="11 24" id="KW-0732">Signal</keyword>
<evidence type="ECO:0000256" key="16">
    <source>
        <dbReference type="ARBA" id="ARBA00022989"/>
    </source>
</evidence>
<dbReference type="InterPro" id="IPR003591">
    <property type="entry name" value="Leu-rich_rpt_typical-subtyp"/>
</dbReference>
<dbReference type="GO" id="GO:0005886">
    <property type="term" value="C:plasma membrane"/>
    <property type="evidence" value="ECO:0007669"/>
    <property type="project" value="UniProtKB-SubCell"/>
</dbReference>
<keyword evidence="10 23" id="KW-0812">Transmembrane</keyword>
<dbReference type="FunFam" id="3.80.10.10:FF:000288">
    <property type="entry name" value="LRR receptor-like serine/threonine-protein kinase EFR"/>
    <property type="match status" value="1"/>
</dbReference>
<evidence type="ECO:0000256" key="21">
    <source>
        <dbReference type="ARBA" id="ARBA00048679"/>
    </source>
</evidence>
<evidence type="ECO:0000256" key="7">
    <source>
        <dbReference type="ARBA" id="ARBA00022553"/>
    </source>
</evidence>
<accession>A0A8M8UVJ3</accession>
<evidence type="ECO:0000256" key="2">
    <source>
        <dbReference type="ARBA" id="ARBA00004479"/>
    </source>
</evidence>
<dbReference type="FunFam" id="1.10.510.10:FF:000358">
    <property type="entry name" value="Putative leucine-rich repeat receptor-like serine/threonine-protein kinase"/>
    <property type="match status" value="1"/>
</dbReference>
<keyword evidence="15 22" id="KW-0067">ATP-binding</keyword>
<evidence type="ECO:0000256" key="3">
    <source>
        <dbReference type="ARBA" id="ARBA00008684"/>
    </source>
</evidence>
<dbReference type="GO" id="GO:0004674">
    <property type="term" value="F:protein serine/threonine kinase activity"/>
    <property type="evidence" value="ECO:0007669"/>
    <property type="project" value="UniProtKB-KW"/>
</dbReference>
<comment type="catalytic activity">
    <reaction evidence="20">
        <text>L-threonyl-[protein] + ATP = O-phospho-L-threonyl-[protein] + ADP + H(+)</text>
        <dbReference type="Rhea" id="RHEA:46608"/>
        <dbReference type="Rhea" id="RHEA-COMP:11060"/>
        <dbReference type="Rhea" id="RHEA-COMP:11605"/>
        <dbReference type="ChEBI" id="CHEBI:15378"/>
        <dbReference type="ChEBI" id="CHEBI:30013"/>
        <dbReference type="ChEBI" id="CHEBI:30616"/>
        <dbReference type="ChEBI" id="CHEBI:61977"/>
        <dbReference type="ChEBI" id="CHEBI:456216"/>
        <dbReference type="EC" id="2.7.11.1"/>
    </reaction>
</comment>
<keyword evidence="26" id="KW-1185">Reference proteome</keyword>
<protein>
    <recommendedName>
        <fullName evidence="4">non-specific serine/threonine protein kinase</fullName>
        <ecNumber evidence="4">2.7.11.1</ecNumber>
    </recommendedName>
</protein>
<dbReference type="Pfam" id="PF08263">
    <property type="entry name" value="LRRNT_2"/>
    <property type="match status" value="1"/>
</dbReference>
<keyword evidence="8" id="KW-0433">Leucine-rich repeat</keyword>
<keyword evidence="19" id="KW-0325">Glycoprotein</keyword>
<dbReference type="InterPro" id="IPR000719">
    <property type="entry name" value="Prot_kinase_dom"/>
</dbReference>
<dbReference type="Gene3D" id="1.10.510.10">
    <property type="entry name" value="Transferase(Phosphotransferase) domain 1"/>
    <property type="match status" value="1"/>
</dbReference>
<dbReference type="PANTHER" id="PTHR27008">
    <property type="entry name" value="OS04G0122200 PROTEIN"/>
    <property type="match status" value="1"/>
</dbReference>
<dbReference type="Gene3D" id="3.80.10.10">
    <property type="entry name" value="Ribonuclease Inhibitor"/>
    <property type="match status" value="4"/>
</dbReference>
<dbReference type="GeneID" id="105158519"/>
<keyword evidence="5" id="KW-1003">Cell membrane</keyword>
<gene>
    <name evidence="27" type="primary">LOC105158519</name>
</gene>
<evidence type="ECO:0000256" key="24">
    <source>
        <dbReference type="SAM" id="SignalP"/>
    </source>
</evidence>
<keyword evidence="12" id="KW-0677">Repeat</keyword>
<keyword evidence="14" id="KW-0418">Kinase</keyword>
<dbReference type="InterPro" id="IPR051809">
    <property type="entry name" value="Plant_receptor-like_S/T_kinase"/>
</dbReference>
<comment type="similarity">
    <text evidence="3">Belongs to the protein kinase superfamily. Ser/Thr protein kinase family.</text>
</comment>
<dbReference type="SMART" id="SM00369">
    <property type="entry name" value="LRR_TYP"/>
    <property type="match status" value="8"/>
</dbReference>
<dbReference type="Gene3D" id="3.30.200.20">
    <property type="entry name" value="Phosphorylase Kinase, domain 1"/>
    <property type="match status" value="1"/>
</dbReference>
<dbReference type="EC" id="2.7.11.1" evidence="4"/>
<evidence type="ECO:0000256" key="10">
    <source>
        <dbReference type="ARBA" id="ARBA00022692"/>
    </source>
</evidence>
<dbReference type="Pfam" id="PF00560">
    <property type="entry name" value="LRR_1"/>
    <property type="match status" value="10"/>
</dbReference>
<dbReference type="PANTHER" id="PTHR27008:SF596">
    <property type="entry name" value="OS02G0215500 PROTEIN"/>
    <property type="match status" value="1"/>
</dbReference>
<organism evidence="26 27">
    <name type="scientific">Sesamum indicum</name>
    <name type="common">Oriental sesame</name>
    <name type="synonym">Sesamum orientale</name>
    <dbReference type="NCBI Taxonomy" id="4182"/>
    <lineage>
        <taxon>Eukaryota</taxon>
        <taxon>Viridiplantae</taxon>
        <taxon>Streptophyta</taxon>
        <taxon>Embryophyta</taxon>
        <taxon>Tracheophyta</taxon>
        <taxon>Spermatophyta</taxon>
        <taxon>Magnoliopsida</taxon>
        <taxon>eudicotyledons</taxon>
        <taxon>Gunneridae</taxon>
        <taxon>Pentapetalae</taxon>
        <taxon>asterids</taxon>
        <taxon>lamiids</taxon>
        <taxon>Lamiales</taxon>
        <taxon>Pedaliaceae</taxon>
        <taxon>Sesamum</taxon>
    </lineage>
</organism>
<dbReference type="InterPro" id="IPR001245">
    <property type="entry name" value="Ser-Thr/Tyr_kinase_cat_dom"/>
</dbReference>
<keyword evidence="13 22" id="KW-0547">Nucleotide-binding</keyword>
<dbReference type="GO" id="GO:0005524">
    <property type="term" value="F:ATP binding"/>
    <property type="evidence" value="ECO:0007669"/>
    <property type="project" value="UniProtKB-UniRule"/>
</dbReference>
<evidence type="ECO:0000256" key="23">
    <source>
        <dbReference type="SAM" id="Phobius"/>
    </source>
</evidence>
<dbReference type="InterPro" id="IPR017441">
    <property type="entry name" value="Protein_kinase_ATP_BS"/>
</dbReference>
<dbReference type="PROSITE" id="PS50011">
    <property type="entry name" value="PROTEIN_KINASE_DOM"/>
    <property type="match status" value="1"/>
</dbReference>
<dbReference type="FunFam" id="3.80.10.10:FF:000095">
    <property type="entry name" value="LRR receptor-like serine/threonine-protein kinase GSO1"/>
    <property type="match status" value="1"/>
</dbReference>
<evidence type="ECO:0000256" key="4">
    <source>
        <dbReference type="ARBA" id="ARBA00012513"/>
    </source>
</evidence>
<evidence type="ECO:0000256" key="18">
    <source>
        <dbReference type="ARBA" id="ARBA00023170"/>
    </source>
</evidence>
<dbReference type="FunFam" id="3.30.200.20:FF:000432">
    <property type="entry name" value="LRR receptor-like serine/threonine-protein kinase EFR"/>
    <property type="match status" value="1"/>
</dbReference>
<feature type="chain" id="PRO_5035434245" description="non-specific serine/threonine protein kinase" evidence="24">
    <location>
        <begin position="26"/>
        <end position="1011"/>
    </location>
</feature>
<dbReference type="InterPro" id="IPR032675">
    <property type="entry name" value="LRR_dom_sf"/>
</dbReference>
<name>A0A8M8UVJ3_SESIN</name>
<dbReference type="InterPro" id="IPR013210">
    <property type="entry name" value="LRR_N_plant-typ"/>
</dbReference>
<evidence type="ECO:0000256" key="6">
    <source>
        <dbReference type="ARBA" id="ARBA00022527"/>
    </source>
</evidence>
<evidence type="ECO:0000313" key="27">
    <source>
        <dbReference type="RefSeq" id="XP_020547989.1"/>
    </source>
</evidence>